<dbReference type="PANTHER" id="PTHR11709">
    <property type="entry name" value="MULTI-COPPER OXIDASE"/>
    <property type="match status" value="1"/>
</dbReference>
<dbReference type="EMBL" id="JAMZMK010000127">
    <property type="protein sequence ID" value="KAI7757415.1"/>
    <property type="molecule type" value="Genomic_DNA"/>
</dbReference>
<evidence type="ECO:0000256" key="2">
    <source>
        <dbReference type="ARBA" id="ARBA00010609"/>
    </source>
</evidence>
<dbReference type="Gene3D" id="2.60.40.420">
    <property type="entry name" value="Cupredoxins - blue copper proteins"/>
    <property type="match status" value="1"/>
</dbReference>
<keyword evidence="7" id="KW-0186">Copper</keyword>
<dbReference type="InterPro" id="IPR002355">
    <property type="entry name" value="Cu_oxidase_Cu_BS"/>
</dbReference>
<dbReference type="InterPro" id="IPR045087">
    <property type="entry name" value="Cu-oxidase_fam"/>
</dbReference>
<comment type="similarity">
    <text evidence="2">Belongs to the multicopper oxidase family.</text>
</comment>
<dbReference type="InterPro" id="IPR008972">
    <property type="entry name" value="Cupredoxin"/>
</dbReference>
<dbReference type="InterPro" id="IPR011706">
    <property type="entry name" value="Cu-oxidase_C"/>
</dbReference>
<comment type="caution">
    <text evidence="9">The sequence shown here is derived from an EMBL/GenBank/DDBJ whole genome shotgun (WGS) entry which is preliminary data.</text>
</comment>
<evidence type="ECO:0000256" key="5">
    <source>
        <dbReference type="ARBA" id="ARBA00022737"/>
    </source>
</evidence>
<evidence type="ECO:0000256" key="3">
    <source>
        <dbReference type="ARBA" id="ARBA00022525"/>
    </source>
</evidence>
<sequence>MATMHMGSRIPQLVLNTIAVPQNGWTAIRFRANNPGVWFMHCHFERHVSWGMEMVFIVRNGKGEHERMLPPPKDMPKC</sequence>
<dbReference type="GO" id="GO:0005576">
    <property type="term" value="C:extracellular region"/>
    <property type="evidence" value="ECO:0007669"/>
    <property type="project" value="UniProtKB-SubCell"/>
</dbReference>
<feature type="domain" description="Plastocyanin-like" evidence="8">
    <location>
        <begin position="16"/>
        <end position="61"/>
    </location>
</feature>
<dbReference type="PROSITE" id="PS00079">
    <property type="entry name" value="MULTICOPPER_OXIDASE1"/>
    <property type="match status" value="1"/>
</dbReference>
<dbReference type="Pfam" id="PF07731">
    <property type="entry name" value="Cu-oxidase_2"/>
    <property type="match status" value="1"/>
</dbReference>
<evidence type="ECO:0000313" key="10">
    <source>
        <dbReference type="Proteomes" id="UP001206925"/>
    </source>
</evidence>
<keyword evidence="3" id="KW-0964">Secreted</keyword>
<proteinExistence type="inferred from homology"/>
<evidence type="ECO:0000256" key="6">
    <source>
        <dbReference type="ARBA" id="ARBA00023002"/>
    </source>
</evidence>
<dbReference type="InterPro" id="IPR033138">
    <property type="entry name" value="Cu_oxidase_CS"/>
</dbReference>
<gene>
    <name evidence="9" type="ORF">M8C21_016051</name>
</gene>
<evidence type="ECO:0000256" key="1">
    <source>
        <dbReference type="ARBA" id="ARBA00004613"/>
    </source>
</evidence>
<keyword evidence="5" id="KW-0677">Repeat</keyword>
<evidence type="ECO:0000256" key="4">
    <source>
        <dbReference type="ARBA" id="ARBA00022723"/>
    </source>
</evidence>
<dbReference type="AlphaFoldDB" id="A0AAD5DGR3"/>
<organism evidence="9 10">
    <name type="scientific">Ambrosia artemisiifolia</name>
    <name type="common">Common ragweed</name>
    <dbReference type="NCBI Taxonomy" id="4212"/>
    <lineage>
        <taxon>Eukaryota</taxon>
        <taxon>Viridiplantae</taxon>
        <taxon>Streptophyta</taxon>
        <taxon>Embryophyta</taxon>
        <taxon>Tracheophyta</taxon>
        <taxon>Spermatophyta</taxon>
        <taxon>Magnoliopsida</taxon>
        <taxon>eudicotyledons</taxon>
        <taxon>Gunneridae</taxon>
        <taxon>Pentapetalae</taxon>
        <taxon>asterids</taxon>
        <taxon>campanulids</taxon>
        <taxon>Asterales</taxon>
        <taxon>Asteraceae</taxon>
        <taxon>Asteroideae</taxon>
        <taxon>Heliantheae alliance</taxon>
        <taxon>Heliantheae</taxon>
        <taxon>Ambrosia</taxon>
    </lineage>
</organism>
<keyword evidence="10" id="KW-1185">Reference proteome</keyword>
<dbReference type="GO" id="GO:0005507">
    <property type="term" value="F:copper ion binding"/>
    <property type="evidence" value="ECO:0007669"/>
    <property type="project" value="InterPro"/>
</dbReference>
<evidence type="ECO:0000259" key="8">
    <source>
        <dbReference type="Pfam" id="PF07731"/>
    </source>
</evidence>
<keyword evidence="4" id="KW-0479">Metal-binding</keyword>
<keyword evidence="6" id="KW-0560">Oxidoreductase</keyword>
<comment type="subcellular location">
    <subcellularLocation>
        <location evidence="1">Secreted</location>
    </subcellularLocation>
</comment>
<protein>
    <recommendedName>
        <fullName evidence="8">Plastocyanin-like domain-containing protein</fullName>
    </recommendedName>
</protein>
<reference evidence="9" key="1">
    <citation type="submission" date="2022-06" db="EMBL/GenBank/DDBJ databases">
        <title>Uncovering the hologenomic basis of an extraordinary plant invasion.</title>
        <authorList>
            <person name="Bieker V.C."/>
            <person name="Martin M.D."/>
            <person name="Gilbert T."/>
            <person name="Hodgins K."/>
            <person name="Battlay P."/>
            <person name="Petersen B."/>
            <person name="Wilson J."/>
        </authorList>
    </citation>
    <scope>NUCLEOTIDE SEQUENCE</scope>
    <source>
        <strain evidence="9">AA19_3_7</strain>
        <tissue evidence="9">Leaf</tissue>
    </source>
</reference>
<accession>A0AAD5DGR3</accession>
<evidence type="ECO:0000313" key="9">
    <source>
        <dbReference type="EMBL" id="KAI7757415.1"/>
    </source>
</evidence>
<dbReference type="PANTHER" id="PTHR11709:SF443">
    <property type="entry name" value="LACCASE-15"/>
    <property type="match status" value="1"/>
</dbReference>
<dbReference type="PROSITE" id="PS00080">
    <property type="entry name" value="MULTICOPPER_OXIDASE2"/>
    <property type="match status" value="1"/>
</dbReference>
<dbReference type="Proteomes" id="UP001206925">
    <property type="component" value="Unassembled WGS sequence"/>
</dbReference>
<dbReference type="GO" id="GO:0016491">
    <property type="term" value="F:oxidoreductase activity"/>
    <property type="evidence" value="ECO:0007669"/>
    <property type="project" value="UniProtKB-KW"/>
</dbReference>
<name>A0AAD5DGR3_AMBAR</name>
<evidence type="ECO:0000256" key="7">
    <source>
        <dbReference type="ARBA" id="ARBA00023008"/>
    </source>
</evidence>
<dbReference type="SUPFAM" id="SSF49503">
    <property type="entry name" value="Cupredoxins"/>
    <property type="match status" value="1"/>
</dbReference>